<dbReference type="GO" id="GO:0005886">
    <property type="term" value="C:plasma membrane"/>
    <property type="evidence" value="ECO:0007669"/>
    <property type="project" value="TreeGrafter"/>
</dbReference>
<dbReference type="InterPro" id="IPR002528">
    <property type="entry name" value="MATE_fam"/>
</dbReference>
<feature type="transmembrane region" description="Helical" evidence="2">
    <location>
        <begin position="101"/>
        <end position="121"/>
    </location>
</feature>
<evidence type="ECO:0000313" key="3">
    <source>
        <dbReference type="EMBL" id="SVC35889.1"/>
    </source>
</evidence>
<keyword evidence="2" id="KW-0812">Transmembrane</keyword>
<protein>
    <recommendedName>
        <fullName evidence="4">Polysaccharide biosynthesis protein C-terminal domain-containing protein</fullName>
    </recommendedName>
</protein>
<evidence type="ECO:0008006" key="4">
    <source>
        <dbReference type="Google" id="ProtNLM"/>
    </source>
</evidence>
<feature type="transmembrane region" description="Helical" evidence="2">
    <location>
        <begin position="158"/>
        <end position="179"/>
    </location>
</feature>
<keyword evidence="2" id="KW-1133">Transmembrane helix</keyword>
<feature type="transmembrane region" description="Helical" evidence="2">
    <location>
        <begin position="60"/>
        <end position="81"/>
    </location>
</feature>
<dbReference type="Pfam" id="PF01554">
    <property type="entry name" value="MatE"/>
    <property type="match status" value="1"/>
</dbReference>
<name>A0A382LGR4_9ZZZZ</name>
<evidence type="ECO:0000256" key="1">
    <source>
        <dbReference type="ARBA" id="ARBA00022448"/>
    </source>
</evidence>
<proteinExistence type="predicted"/>
<keyword evidence="2" id="KW-0472">Membrane</keyword>
<feature type="non-terminal residue" evidence="3">
    <location>
        <position position="201"/>
    </location>
</feature>
<dbReference type="EMBL" id="UINC01086960">
    <property type="protein sequence ID" value="SVC35889.1"/>
    <property type="molecule type" value="Genomic_DNA"/>
</dbReference>
<dbReference type="GO" id="GO:0015297">
    <property type="term" value="F:antiporter activity"/>
    <property type="evidence" value="ECO:0007669"/>
    <property type="project" value="InterPro"/>
</dbReference>
<sequence length="201" mass="21408">MLADTAVVGHLGTLPLGGLAVASAALLLIYGLCFFLAYGTTATVARFTGAGEPLKASNQAIQSMWLAFFLGIAIAFFGYFAADPLLKLLGADGELLNQARIYLRISMFGAPAMLIMLAGVGYLRGVKDTVRPLWVAIGTALLNLGLELVLIYGFNKEIGASAASTVTSQWVGALIYLVWIRQAIGEYKVSFKPKFLALIKL</sequence>
<organism evidence="3">
    <name type="scientific">marine metagenome</name>
    <dbReference type="NCBI Taxonomy" id="408172"/>
    <lineage>
        <taxon>unclassified sequences</taxon>
        <taxon>metagenomes</taxon>
        <taxon>ecological metagenomes</taxon>
    </lineage>
</organism>
<dbReference type="PANTHER" id="PTHR43298">
    <property type="entry name" value="MULTIDRUG RESISTANCE PROTEIN NORM-RELATED"/>
    <property type="match status" value="1"/>
</dbReference>
<accession>A0A382LGR4</accession>
<gene>
    <name evidence="3" type="ORF">METZ01_LOCUS288743</name>
</gene>
<dbReference type="InterPro" id="IPR050222">
    <property type="entry name" value="MATE_MdtK"/>
</dbReference>
<feature type="transmembrane region" description="Helical" evidence="2">
    <location>
        <begin position="20"/>
        <end position="39"/>
    </location>
</feature>
<reference evidence="3" key="1">
    <citation type="submission" date="2018-05" db="EMBL/GenBank/DDBJ databases">
        <authorList>
            <person name="Lanie J.A."/>
            <person name="Ng W.-L."/>
            <person name="Kazmierczak K.M."/>
            <person name="Andrzejewski T.M."/>
            <person name="Davidsen T.M."/>
            <person name="Wayne K.J."/>
            <person name="Tettelin H."/>
            <person name="Glass J.I."/>
            <person name="Rusch D."/>
            <person name="Podicherti R."/>
            <person name="Tsui H.-C.T."/>
            <person name="Winkler M.E."/>
        </authorList>
    </citation>
    <scope>NUCLEOTIDE SEQUENCE</scope>
</reference>
<feature type="transmembrane region" description="Helical" evidence="2">
    <location>
        <begin position="133"/>
        <end position="152"/>
    </location>
</feature>
<evidence type="ECO:0000256" key="2">
    <source>
        <dbReference type="SAM" id="Phobius"/>
    </source>
</evidence>
<dbReference type="GO" id="GO:0042910">
    <property type="term" value="F:xenobiotic transmembrane transporter activity"/>
    <property type="evidence" value="ECO:0007669"/>
    <property type="project" value="InterPro"/>
</dbReference>
<dbReference type="PANTHER" id="PTHR43298:SF2">
    <property type="entry name" value="FMN_FAD EXPORTER YEEO-RELATED"/>
    <property type="match status" value="1"/>
</dbReference>
<keyword evidence="1" id="KW-0813">Transport</keyword>
<dbReference type="NCBIfam" id="TIGR00797">
    <property type="entry name" value="matE"/>
    <property type="match status" value="1"/>
</dbReference>
<dbReference type="AlphaFoldDB" id="A0A382LGR4"/>